<gene>
    <name evidence="2" type="ORF">ISP15_08470</name>
</gene>
<comment type="caution">
    <text evidence="2">The sequence shown here is derived from an EMBL/GenBank/DDBJ whole genome shotgun (WGS) entry which is preliminary data.</text>
</comment>
<feature type="region of interest" description="Disordered" evidence="1">
    <location>
        <begin position="35"/>
        <end position="54"/>
    </location>
</feature>
<proteinExistence type="predicted"/>
<dbReference type="EMBL" id="JADIKJ010000008">
    <property type="protein sequence ID" value="MFK2900367.1"/>
    <property type="molecule type" value="Genomic_DNA"/>
</dbReference>
<name>A0ABW8JKJ4_9GAMM</name>
<reference evidence="2 3" key="1">
    <citation type="submission" date="2020-10" db="EMBL/GenBank/DDBJ databases">
        <title>Phylogeny of dyella-like bacteria.</title>
        <authorList>
            <person name="Fu J."/>
        </authorList>
    </citation>
    <scope>NUCLEOTIDE SEQUENCE [LARGE SCALE GENOMIC DNA]</scope>
    <source>
        <strain evidence="2 3">JP1</strain>
    </source>
</reference>
<protein>
    <submittedName>
        <fullName evidence="2">Uncharacterized protein</fullName>
    </submittedName>
</protein>
<evidence type="ECO:0000313" key="2">
    <source>
        <dbReference type="EMBL" id="MFK2900367.1"/>
    </source>
</evidence>
<dbReference type="RefSeq" id="WP_404546829.1">
    <property type="nucleotide sequence ID" value="NZ_JADIKJ010000008.1"/>
</dbReference>
<evidence type="ECO:0000313" key="3">
    <source>
        <dbReference type="Proteomes" id="UP001620461"/>
    </source>
</evidence>
<organism evidence="2 3">
    <name type="scientific">Dyella jejuensis</name>
    <dbReference type="NCBI Taxonomy" id="1432009"/>
    <lineage>
        <taxon>Bacteria</taxon>
        <taxon>Pseudomonadati</taxon>
        <taxon>Pseudomonadota</taxon>
        <taxon>Gammaproteobacteria</taxon>
        <taxon>Lysobacterales</taxon>
        <taxon>Rhodanobacteraceae</taxon>
        <taxon>Dyella</taxon>
    </lineage>
</organism>
<dbReference type="Proteomes" id="UP001620461">
    <property type="component" value="Unassembled WGS sequence"/>
</dbReference>
<evidence type="ECO:0000256" key="1">
    <source>
        <dbReference type="SAM" id="MobiDB-lite"/>
    </source>
</evidence>
<accession>A0ABW8JKJ4</accession>
<keyword evidence="3" id="KW-1185">Reference proteome</keyword>
<sequence length="54" mass="6049">MAAVQAGSDWHEKTIASSRLYRAFAGAFQPARKLSAKDRSELRKLTEATEPKDR</sequence>